<sequence>MDPYPPDSVPSLTYSDASSTSSDPPDLEERPLPPLPHQPSLITKYRTMKPFHPLTARPKQSAPLVKSRAWRKMHRNAVLALQQPRLLAWLLHFTNCEDLFALFATCSDIRHLWRSRDIRDVILSRCLPFYHTALRQRDLSALQHIDVTLYDLHLLCSSLLALPSCTLTIFRAVLSQHVPLHQYPMHALASLSHSLPHSAANDTTAATMTSRLATLASTHSRFVLLLQSLVHSSPLPLPIDFDLPRQSSPLQPPSAPGSPPRVLRELTFPAPLSYLSDLSDVQSSDAHAHTHTSSHKRQFDQCPASMHSQHLQPLIPGRSHCPSSDQGTRQEAFHFWCSSSPAPASSRAAFTQVTMKLLGGALPPPEVPQMCIQSVPSPTPGPPPIQRKTYLVRLYSRTNAAPPQRVPLHHSISGSSSAPSVRKAQHNTRMSNPPHDLSSATLRTRAPVLRVFVPCNVLSPDAIAACEAQLHAGGLWQYLSTGDVVCNFGYVPSTPDSTQSQLDLAPEERATSRNTWLLFNGNALLPFAPPAPPPLPDPLSLPSPFYYTHLMSSNVNPTFTFAPPGGGGIPETSLINAATHVPSPHSPGGWVMVKKYMWIARARVGMGFMDIDDGLGDGWRGEWVLEAEGTQEGRQTLIDCISGLAGEIFVWELVREKSGGGRIWLR</sequence>
<name>A0A8I3A917_9AGAM</name>
<feature type="compositionally biased region" description="Low complexity" evidence="1">
    <location>
        <begin position="411"/>
        <end position="420"/>
    </location>
</feature>
<organism evidence="2 3">
    <name type="scientific">Boletus reticuloceps</name>
    <dbReference type="NCBI Taxonomy" id="495285"/>
    <lineage>
        <taxon>Eukaryota</taxon>
        <taxon>Fungi</taxon>
        <taxon>Dikarya</taxon>
        <taxon>Basidiomycota</taxon>
        <taxon>Agaricomycotina</taxon>
        <taxon>Agaricomycetes</taxon>
        <taxon>Agaricomycetidae</taxon>
        <taxon>Boletales</taxon>
        <taxon>Boletineae</taxon>
        <taxon>Boletaceae</taxon>
        <taxon>Boletoideae</taxon>
        <taxon>Boletus</taxon>
    </lineage>
</organism>
<keyword evidence="3" id="KW-1185">Reference proteome</keyword>
<comment type="caution">
    <text evidence="2">The sequence shown here is derived from an EMBL/GenBank/DDBJ whole genome shotgun (WGS) entry which is preliminary data.</text>
</comment>
<dbReference type="OrthoDB" id="3269821at2759"/>
<evidence type="ECO:0000313" key="3">
    <source>
        <dbReference type="Proteomes" id="UP000683000"/>
    </source>
</evidence>
<feature type="region of interest" description="Disordered" evidence="1">
    <location>
        <begin position="1"/>
        <end position="40"/>
    </location>
</feature>
<feature type="region of interest" description="Disordered" evidence="1">
    <location>
        <begin position="284"/>
        <end position="307"/>
    </location>
</feature>
<proteinExistence type="predicted"/>
<evidence type="ECO:0000256" key="1">
    <source>
        <dbReference type="SAM" id="MobiDB-lite"/>
    </source>
</evidence>
<dbReference type="AlphaFoldDB" id="A0A8I3A917"/>
<reference evidence="2" key="1">
    <citation type="submission" date="2021-03" db="EMBL/GenBank/DDBJ databases">
        <title>Evolutionary innovations through gain and loss of genes in the ectomycorrhizal Boletales.</title>
        <authorList>
            <person name="Wu G."/>
            <person name="Miyauchi S."/>
            <person name="Morin E."/>
            <person name="Yang Z.-L."/>
            <person name="Xu J."/>
            <person name="Martin F.M."/>
        </authorList>
    </citation>
    <scope>NUCLEOTIDE SEQUENCE</scope>
    <source>
        <strain evidence="2">BR01</strain>
    </source>
</reference>
<feature type="region of interest" description="Disordered" evidence="1">
    <location>
        <begin position="403"/>
        <end position="439"/>
    </location>
</feature>
<dbReference type="EMBL" id="JAGFBS010000018">
    <property type="protein sequence ID" value="KAG6374391.1"/>
    <property type="molecule type" value="Genomic_DNA"/>
</dbReference>
<accession>A0A8I3A917</accession>
<protein>
    <submittedName>
        <fullName evidence="2">Uncharacterized protein</fullName>
    </submittedName>
</protein>
<dbReference type="Proteomes" id="UP000683000">
    <property type="component" value="Unassembled WGS sequence"/>
</dbReference>
<evidence type="ECO:0000313" key="2">
    <source>
        <dbReference type="EMBL" id="KAG6374391.1"/>
    </source>
</evidence>
<feature type="compositionally biased region" description="Low complexity" evidence="1">
    <location>
        <begin position="10"/>
        <end position="24"/>
    </location>
</feature>
<gene>
    <name evidence="2" type="ORF">JVT61DRAFT_4428</name>
</gene>